<feature type="domain" description="C2H2-type" evidence="6">
    <location>
        <begin position="196"/>
        <end position="223"/>
    </location>
</feature>
<evidence type="ECO:0000256" key="4">
    <source>
        <dbReference type="ARBA" id="ARBA00022833"/>
    </source>
</evidence>
<evidence type="ECO:0000313" key="8">
    <source>
        <dbReference type="Proteomes" id="UP001159042"/>
    </source>
</evidence>
<evidence type="ECO:0000256" key="3">
    <source>
        <dbReference type="ARBA" id="ARBA00022771"/>
    </source>
</evidence>
<keyword evidence="3 5" id="KW-0863">Zinc-finger</keyword>
<dbReference type="GO" id="GO:0008270">
    <property type="term" value="F:zinc ion binding"/>
    <property type="evidence" value="ECO:0007669"/>
    <property type="project" value="UniProtKB-KW"/>
</dbReference>
<evidence type="ECO:0000313" key="7">
    <source>
        <dbReference type="EMBL" id="KAJ8910581.1"/>
    </source>
</evidence>
<accession>A0AAV8V973</accession>
<evidence type="ECO:0000256" key="1">
    <source>
        <dbReference type="ARBA" id="ARBA00022723"/>
    </source>
</evidence>
<proteinExistence type="predicted"/>
<dbReference type="InterPro" id="IPR036236">
    <property type="entry name" value="Znf_C2H2_sf"/>
</dbReference>
<reference evidence="7 8" key="1">
    <citation type="journal article" date="2023" name="Insect Mol. Biol.">
        <title>Genome sequencing provides insights into the evolution of gene families encoding plant cell wall-degrading enzymes in longhorned beetles.</title>
        <authorList>
            <person name="Shin N.R."/>
            <person name="Okamura Y."/>
            <person name="Kirsch R."/>
            <person name="Pauchet Y."/>
        </authorList>
    </citation>
    <scope>NUCLEOTIDE SEQUENCE [LARGE SCALE GENOMIC DNA]</scope>
    <source>
        <strain evidence="7">EAD_L_NR</strain>
    </source>
</reference>
<feature type="non-terminal residue" evidence="7">
    <location>
        <position position="1"/>
    </location>
</feature>
<gene>
    <name evidence="7" type="ORF">NQ315_011051</name>
</gene>
<organism evidence="7 8">
    <name type="scientific">Exocentrus adspersus</name>
    <dbReference type="NCBI Taxonomy" id="1586481"/>
    <lineage>
        <taxon>Eukaryota</taxon>
        <taxon>Metazoa</taxon>
        <taxon>Ecdysozoa</taxon>
        <taxon>Arthropoda</taxon>
        <taxon>Hexapoda</taxon>
        <taxon>Insecta</taxon>
        <taxon>Pterygota</taxon>
        <taxon>Neoptera</taxon>
        <taxon>Endopterygota</taxon>
        <taxon>Coleoptera</taxon>
        <taxon>Polyphaga</taxon>
        <taxon>Cucujiformia</taxon>
        <taxon>Chrysomeloidea</taxon>
        <taxon>Cerambycidae</taxon>
        <taxon>Lamiinae</taxon>
        <taxon>Acanthocinini</taxon>
        <taxon>Exocentrus</taxon>
    </lineage>
</organism>
<feature type="non-terminal residue" evidence="7">
    <location>
        <position position="352"/>
    </location>
</feature>
<dbReference type="Gene3D" id="3.30.160.60">
    <property type="entry name" value="Classic Zinc Finger"/>
    <property type="match status" value="5"/>
</dbReference>
<feature type="domain" description="C2H2-type" evidence="6">
    <location>
        <begin position="165"/>
        <end position="192"/>
    </location>
</feature>
<comment type="caution">
    <text evidence="7">The sequence shown here is derived from an EMBL/GenBank/DDBJ whole genome shotgun (WGS) entry which is preliminary data.</text>
</comment>
<keyword evidence="4" id="KW-0862">Zinc</keyword>
<dbReference type="PANTHER" id="PTHR24403">
    <property type="entry name" value="ZINC FINGER PROTEIN"/>
    <property type="match status" value="1"/>
</dbReference>
<evidence type="ECO:0000259" key="6">
    <source>
        <dbReference type="PROSITE" id="PS50157"/>
    </source>
</evidence>
<dbReference type="SUPFAM" id="SSF57667">
    <property type="entry name" value="beta-beta-alpha zinc fingers"/>
    <property type="match status" value="2"/>
</dbReference>
<dbReference type="AlphaFoldDB" id="A0AAV8V973"/>
<dbReference type="InterPro" id="IPR013087">
    <property type="entry name" value="Znf_C2H2_type"/>
</dbReference>
<name>A0AAV8V973_9CUCU</name>
<dbReference type="GO" id="GO:0045944">
    <property type="term" value="P:positive regulation of transcription by RNA polymerase II"/>
    <property type="evidence" value="ECO:0007669"/>
    <property type="project" value="TreeGrafter"/>
</dbReference>
<feature type="domain" description="C2H2-type" evidence="6">
    <location>
        <begin position="227"/>
        <end position="254"/>
    </location>
</feature>
<sequence>LDCSKRIKIIFEFKSACLHVEDFITPFVNAEEKNLIDLKQIYLRARGSQGLIDALRSRNLCRLCMSVVGDGSVYLNGSHADIKHVRDTIKRCIPEVERSICEVQNLNLGDSPLKLFVNRKDSGNHYSDTADFHENVGHGGSAKLKVHLKRHNMCIHKNPLEIEWFKCHLCDYKAKHKTSLETHMLIHKNPSEIEWFKCDLCDFKAKQKGHLKTHTLIHKNPAEIKWFKCDLCDFKAKRKGHLKTHTLIHKNPSEIEWFKCDLCDFKAKQKSILRTHTLIHKTPSEIEWFKCDLCDFKAKRKGTLKRHMLIHKNPSEIEWFECHLCDFKAKQKGTLKTHSSIHKNPSEIEWFK</sequence>
<keyword evidence="8" id="KW-1185">Reference proteome</keyword>
<dbReference type="InterPro" id="IPR050688">
    <property type="entry name" value="Zinc_finger/UBP_domain"/>
</dbReference>
<dbReference type="Proteomes" id="UP001159042">
    <property type="component" value="Unassembled WGS sequence"/>
</dbReference>
<dbReference type="PROSITE" id="PS50157">
    <property type="entry name" value="ZINC_FINGER_C2H2_2"/>
    <property type="match status" value="4"/>
</dbReference>
<evidence type="ECO:0000256" key="2">
    <source>
        <dbReference type="ARBA" id="ARBA00022737"/>
    </source>
</evidence>
<dbReference type="Pfam" id="PF13909">
    <property type="entry name" value="zf-H2C2_5"/>
    <property type="match status" value="1"/>
</dbReference>
<evidence type="ECO:0000256" key="5">
    <source>
        <dbReference type="PROSITE-ProRule" id="PRU00042"/>
    </source>
</evidence>
<dbReference type="FunFam" id="3.30.160.60:FF:002203">
    <property type="entry name" value="Zinc finger protein 142-like Protein"/>
    <property type="match status" value="2"/>
</dbReference>
<keyword evidence="2" id="KW-0677">Repeat</keyword>
<protein>
    <recommendedName>
        <fullName evidence="6">C2H2-type domain-containing protein</fullName>
    </recommendedName>
</protein>
<dbReference type="PANTHER" id="PTHR24403:SF67">
    <property type="entry name" value="FI01116P-RELATED"/>
    <property type="match status" value="1"/>
</dbReference>
<keyword evidence="1" id="KW-0479">Metal-binding</keyword>
<dbReference type="GO" id="GO:0005634">
    <property type="term" value="C:nucleus"/>
    <property type="evidence" value="ECO:0007669"/>
    <property type="project" value="TreeGrafter"/>
</dbReference>
<dbReference type="SMART" id="SM00355">
    <property type="entry name" value="ZnF_C2H2"/>
    <property type="match status" value="6"/>
</dbReference>
<dbReference type="EMBL" id="JANEYG010000278">
    <property type="protein sequence ID" value="KAJ8910581.1"/>
    <property type="molecule type" value="Genomic_DNA"/>
</dbReference>
<feature type="domain" description="C2H2-type" evidence="6">
    <location>
        <begin position="289"/>
        <end position="316"/>
    </location>
</feature>